<dbReference type="GO" id="GO:0015074">
    <property type="term" value="P:DNA integration"/>
    <property type="evidence" value="ECO:0007669"/>
    <property type="project" value="UniProtKB-KW"/>
</dbReference>
<dbReference type="GO" id="GO:0003677">
    <property type="term" value="F:DNA binding"/>
    <property type="evidence" value="ECO:0007669"/>
    <property type="project" value="UniProtKB-UniRule"/>
</dbReference>
<dbReference type="InterPro" id="IPR011010">
    <property type="entry name" value="DNA_brk_join_enz"/>
</dbReference>
<name>A0A0C2KA61_9VIBR</name>
<keyword evidence="8" id="KW-1185">Reference proteome</keyword>
<dbReference type="SUPFAM" id="SSF47823">
    <property type="entry name" value="lambda integrase-like, N-terminal domain"/>
    <property type="match status" value="1"/>
</dbReference>
<dbReference type="InterPro" id="IPR013762">
    <property type="entry name" value="Integrase-like_cat_sf"/>
</dbReference>
<sequence>MQKLIPKITDQEKLNTFLHQFASTVTLDQVNDLTSGVYAHSSLLAMTKDWNLFVEFCQSKSVSPLPASVTAFRQYIEKESKQKKYATLRRYVVTVSLVHKLLALPDPAKNHQIQKSLATIRLDKQGDAKQTHAFGQDQLEQLTQKNARSSSIRDCRNLAIYHVMFHSLMKRKDLRDLRFSQIAIGDSGAVITIEESIYHLDEVSTGILERWINLRGLQGEFVFTAIDRHENISTMPLNDSSIYRILRAASDELNLDVQFSGQSLRVGAIEQLAKQGMKPKEIQYAGRWLSPAMPYQYLGNKTQSELEKLQFISIKPFE</sequence>
<gene>
    <name evidence="7" type="ORF">OJ16_19435</name>
</gene>
<dbReference type="GO" id="GO:0006310">
    <property type="term" value="P:DNA recombination"/>
    <property type="evidence" value="ECO:0007669"/>
    <property type="project" value="UniProtKB-KW"/>
</dbReference>
<organism evidence="7 8">
    <name type="scientific">Vibrio renipiscarius</name>
    <dbReference type="NCBI Taxonomy" id="1461322"/>
    <lineage>
        <taxon>Bacteria</taxon>
        <taxon>Pseudomonadati</taxon>
        <taxon>Pseudomonadota</taxon>
        <taxon>Gammaproteobacteria</taxon>
        <taxon>Vibrionales</taxon>
        <taxon>Vibrionaceae</taxon>
        <taxon>Vibrio</taxon>
    </lineage>
</organism>
<dbReference type="RefSeq" id="WP_040993206.1">
    <property type="nucleotide sequence ID" value="NZ_JTKH01000025.1"/>
</dbReference>
<feature type="domain" description="Tyr recombinase" evidence="5">
    <location>
        <begin position="129"/>
        <end position="311"/>
    </location>
</feature>
<dbReference type="Pfam" id="PF00589">
    <property type="entry name" value="Phage_integrase"/>
    <property type="match status" value="1"/>
</dbReference>
<keyword evidence="1" id="KW-0229">DNA integration</keyword>
<accession>A0A0C2KA61</accession>
<dbReference type="PROSITE" id="PS51900">
    <property type="entry name" value="CB"/>
    <property type="match status" value="1"/>
</dbReference>
<evidence type="ECO:0000256" key="2">
    <source>
        <dbReference type="ARBA" id="ARBA00023125"/>
    </source>
</evidence>
<evidence type="ECO:0000256" key="3">
    <source>
        <dbReference type="ARBA" id="ARBA00023172"/>
    </source>
</evidence>
<evidence type="ECO:0000256" key="1">
    <source>
        <dbReference type="ARBA" id="ARBA00022908"/>
    </source>
</evidence>
<dbReference type="SUPFAM" id="SSF56349">
    <property type="entry name" value="DNA breaking-rejoining enzymes"/>
    <property type="match status" value="1"/>
</dbReference>
<dbReference type="InterPro" id="IPR044068">
    <property type="entry name" value="CB"/>
</dbReference>
<comment type="caution">
    <text evidence="7">The sequence shown here is derived from an EMBL/GenBank/DDBJ whole genome shotgun (WGS) entry which is preliminary data.</text>
</comment>
<keyword evidence="2 4" id="KW-0238">DNA-binding</keyword>
<dbReference type="Gene3D" id="1.10.150.130">
    <property type="match status" value="1"/>
</dbReference>
<dbReference type="EMBL" id="JTKH01000025">
    <property type="protein sequence ID" value="KII75470.1"/>
    <property type="molecule type" value="Genomic_DNA"/>
</dbReference>
<protein>
    <submittedName>
        <fullName evidence="7">Integrase</fullName>
    </submittedName>
</protein>
<evidence type="ECO:0000313" key="8">
    <source>
        <dbReference type="Proteomes" id="UP000031672"/>
    </source>
</evidence>
<reference evidence="7 8" key="1">
    <citation type="submission" date="2014-11" db="EMBL/GenBank/DDBJ databases">
        <title>Draft Genome Sequence of Vibrio piscirenalis strains CECT 8603T and CECT 8604, two marine Gammaproteobacterium isolated from cultured gilthead sea bream (Sparus aurata).</title>
        <authorList>
            <person name="Arahal D.R."/>
            <person name="Rodrigo-Torres L."/>
            <person name="Lucena T."/>
            <person name="Pujalte M.J."/>
        </authorList>
    </citation>
    <scope>NUCLEOTIDE SEQUENCE [LARGE SCALE GENOMIC DNA]</scope>
    <source>
        <strain evidence="7 8">DCR 1-4-2</strain>
    </source>
</reference>
<proteinExistence type="predicted"/>
<dbReference type="OrthoDB" id="5914130at2"/>
<dbReference type="InterPro" id="IPR002104">
    <property type="entry name" value="Integrase_catalytic"/>
</dbReference>
<evidence type="ECO:0000256" key="4">
    <source>
        <dbReference type="PROSITE-ProRule" id="PRU01248"/>
    </source>
</evidence>
<dbReference type="STRING" id="1461322.OJ16_19435"/>
<keyword evidence="3" id="KW-0233">DNA recombination</keyword>
<feature type="domain" description="Core-binding (CB)" evidence="6">
    <location>
        <begin position="8"/>
        <end position="103"/>
    </location>
</feature>
<dbReference type="Proteomes" id="UP000031672">
    <property type="component" value="Unassembled WGS sequence"/>
</dbReference>
<dbReference type="InterPro" id="IPR010998">
    <property type="entry name" value="Integrase_recombinase_N"/>
</dbReference>
<evidence type="ECO:0000313" key="7">
    <source>
        <dbReference type="EMBL" id="KII75470.1"/>
    </source>
</evidence>
<dbReference type="PROSITE" id="PS51898">
    <property type="entry name" value="TYR_RECOMBINASE"/>
    <property type="match status" value="1"/>
</dbReference>
<dbReference type="Gene3D" id="1.10.443.10">
    <property type="entry name" value="Intergrase catalytic core"/>
    <property type="match status" value="1"/>
</dbReference>
<evidence type="ECO:0000259" key="6">
    <source>
        <dbReference type="PROSITE" id="PS51900"/>
    </source>
</evidence>
<accession>A0A0C2NGI2</accession>
<dbReference type="AlphaFoldDB" id="A0A0C2KA61"/>
<evidence type="ECO:0000259" key="5">
    <source>
        <dbReference type="PROSITE" id="PS51898"/>
    </source>
</evidence>